<dbReference type="PRINTS" id="PR00344">
    <property type="entry name" value="BCTRLSENSOR"/>
</dbReference>
<dbReference type="EMBL" id="SAWZ01000002">
    <property type="protein sequence ID" value="RXR07079.1"/>
    <property type="molecule type" value="Genomic_DNA"/>
</dbReference>
<keyword evidence="15" id="KW-1185">Reference proteome</keyword>
<evidence type="ECO:0000259" key="12">
    <source>
        <dbReference type="PROSITE" id="PS50109"/>
    </source>
</evidence>
<dbReference type="CDD" id="cd00082">
    <property type="entry name" value="HisKA"/>
    <property type="match status" value="1"/>
</dbReference>
<protein>
    <recommendedName>
        <fullName evidence="3">histidine kinase</fullName>
        <ecNumber evidence="3">2.7.13.3</ecNumber>
    </recommendedName>
</protein>
<name>A0A4V1N1B6_9GAMM</name>
<comment type="catalytic activity">
    <reaction evidence="1">
        <text>ATP + protein L-histidine = ADP + protein N-phospho-L-histidine.</text>
        <dbReference type="EC" id="2.7.13.3"/>
    </reaction>
</comment>
<dbReference type="Gene3D" id="3.30.565.10">
    <property type="entry name" value="Histidine kinase-like ATPase, C-terminal domain"/>
    <property type="match status" value="1"/>
</dbReference>
<reference evidence="14 15" key="1">
    <citation type="submission" date="2019-01" db="EMBL/GenBank/DDBJ databases">
        <title>Pseudoxanthomonas composti sp. nov., isolated from compost.</title>
        <authorList>
            <person name="Yang G."/>
        </authorList>
    </citation>
    <scope>NUCLEOTIDE SEQUENCE [LARGE SCALE GENOMIC DNA]</scope>
    <source>
        <strain evidence="14 15">GSS15</strain>
    </source>
</reference>
<dbReference type="EC" id="2.7.13.3" evidence="3"/>
<dbReference type="GO" id="GO:0000155">
    <property type="term" value="F:phosphorelay sensor kinase activity"/>
    <property type="evidence" value="ECO:0007669"/>
    <property type="project" value="InterPro"/>
</dbReference>
<keyword evidence="5" id="KW-0808">Transferase</keyword>
<dbReference type="InterPro" id="IPR003660">
    <property type="entry name" value="HAMP_dom"/>
</dbReference>
<evidence type="ECO:0000256" key="7">
    <source>
        <dbReference type="ARBA" id="ARBA00022777"/>
    </source>
</evidence>
<gene>
    <name evidence="14" type="ORF">EPA99_03895</name>
</gene>
<dbReference type="InterPro" id="IPR003661">
    <property type="entry name" value="HisK_dim/P_dom"/>
</dbReference>
<dbReference type="SUPFAM" id="SSF55874">
    <property type="entry name" value="ATPase domain of HSP90 chaperone/DNA topoisomerase II/histidine kinase"/>
    <property type="match status" value="1"/>
</dbReference>
<comment type="caution">
    <text evidence="14">The sequence shown here is derived from an EMBL/GenBank/DDBJ whole genome shotgun (WGS) entry which is preliminary data.</text>
</comment>
<dbReference type="InterPro" id="IPR004358">
    <property type="entry name" value="Sig_transdc_His_kin-like_C"/>
</dbReference>
<evidence type="ECO:0000256" key="9">
    <source>
        <dbReference type="ARBA" id="ARBA00023012"/>
    </source>
</evidence>
<dbReference type="InterPro" id="IPR036097">
    <property type="entry name" value="HisK_dim/P_sf"/>
</dbReference>
<dbReference type="PANTHER" id="PTHR45436:SF1">
    <property type="entry name" value="SENSOR PROTEIN QSEC"/>
    <property type="match status" value="1"/>
</dbReference>
<dbReference type="InterPro" id="IPR013727">
    <property type="entry name" value="2CSK_N"/>
</dbReference>
<evidence type="ECO:0000256" key="8">
    <source>
        <dbReference type="ARBA" id="ARBA00022989"/>
    </source>
</evidence>
<evidence type="ECO:0000256" key="3">
    <source>
        <dbReference type="ARBA" id="ARBA00012438"/>
    </source>
</evidence>
<feature type="domain" description="Histidine kinase" evidence="12">
    <location>
        <begin position="250"/>
        <end position="462"/>
    </location>
</feature>
<dbReference type="SMART" id="SM00387">
    <property type="entry name" value="HATPase_c"/>
    <property type="match status" value="1"/>
</dbReference>
<dbReference type="InterPro" id="IPR050428">
    <property type="entry name" value="TCS_sensor_his_kinase"/>
</dbReference>
<sequence>MLEEPAPRRPSLRRTLLMYLGLLSLLATGVLFYLARDYGHRAADRSYDHLLVSSTLSIVDSVALADGQWQVDLPYAALDLLAMAPEDRVFYRVSDAKGPAITGYADLPAPPRLPAEGRPLLFDAVYSGEPVRFAVVTRRFSSPASQDQVVVQVGQTRRARQALANDLVLRATAAAALLSVLSLLLVWLGVRRALRPLKQLEDDLSQREPSDLAPLQDTAPKELEQMVGALNRFMSRLQDSNDGLRAFMAEAAHQMRTPLAAIRAQAQLGVEEDQPEEMRRSLEAIERNASHMSRLLNQLLSDASVLHRASLQSFEPVELGQVLRQAVADALPPGGQSPPLQLSLPDTPVHIRGDALLLREAFKNLIDNAVRHGGADNPLELEMRVFQADCQVTLSDRGPGIAPGDAGRLFERFARGAHAGPGGAGLGLAIVRRVIQAHRGHIALDNREGGGLRVTVVLPRMP</sequence>
<dbReference type="PANTHER" id="PTHR45436">
    <property type="entry name" value="SENSOR HISTIDINE KINASE YKOH"/>
    <property type="match status" value="1"/>
</dbReference>
<dbReference type="InterPro" id="IPR036890">
    <property type="entry name" value="HATPase_C_sf"/>
</dbReference>
<evidence type="ECO:0000256" key="2">
    <source>
        <dbReference type="ARBA" id="ARBA00004370"/>
    </source>
</evidence>
<dbReference type="Proteomes" id="UP000289784">
    <property type="component" value="Unassembled WGS sequence"/>
</dbReference>
<proteinExistence type="predicted"/>
<evidence type="ECO:0000313" key="14">
    <source>
        <dbReference type="EMBL" id="RXR07079.1"/>
    </source>
</evidence>
<feature type="transmembrane region" description="Helical" evidence="11">
    <location>
        <begin position="167"/>
        <end position="190"/>
    </location>
</feature>
<dbReference type="GO" id="GO:0005886">
    <property type="term" value="C:plasma membrane"/>
    <property type="evidence" value="ECO:0007669"/>
    <property type="project" value="TreeGrafter"/>
</dbReference>
<dbReference type="PROSITE" id="PS50109">
    <property type="entry name" value="HIS_KIN"/>
    <property type="match status" value="1"/>
</dbReference>
<keyword evidence="7 14" id="KW-0418">Kinase</keyword>
<dbReference type="Pfam" id="PF08521">
    <property type="entry name" value="2CSK_N"/>
    <property type="match status" value="1"/>
</dbReference>
<dbReference type="CDD" id="cd00075">
    <property type="entry name" value="HATPase"/>
    <property type="match status" value="1"/>
</dbReference>
<dbReference type="SMART" id="SM00388">
    <property type="entry name" value="HisKA"/>
    <property type="match status" value="1"/>
</dbReference>
<dbReference type="AlphaFoldDB" id="A0A4V1N1B6"/>
<dbReference type="RefSeq" id="WP_129469890.1">
    <property type="nucleotide sequence ID" value="NZ_SAWZ01000002.1"/>
</dbReference>
<feature type="domain" description="HAMP" evidence="13">
    <location>
        <begin position="191"/>
        <end position="242"/>
    </location>
</feature>
<evidence type="ECO:0000256" key="11">
    <source>
        <dbReference type="SAM" id="Phobius"/>
    </source>
</evidence>
<feature type="transmembrane region" description="Helical" evidence="11">
    <location>
        <begin position="16"/>
        <end position="35"/>
    </location>
</feature>
<evidence type="ECO:0000256" key="4">
    <source>
        <dbReference type="ARBA" id="ARBA00022553"/>
    </source>
</evidence>
<evidence type="ECO:0000313" key="15">
    <source>
        <dbReference type="Proteomes" id="UP000289784"/>
    </source>
</evidence>
<evidence type="ECO:0000256" key="1">
    <source>
        <dbReference type="ARBA" id="ARBA00000085"/>
    </source>
</evidence>
<evidence type="ECO:0000256" key="10">
    <source>
        <dbReference type="ARBA" id="ARBA00023136"/>
    </source>
</evidence>
<dbReference type="InterPro" id="IPR003594">
    <property type="entry name" value="HATPase_dom"/>
</dbReference>
<evidence type="ECO:0000259" key="13">
    <source>
        <dbReference type="PROSITE" id="PS50885"/>
    </source>
</evidence>
<evidence type="ECO:0000256" key="5">
    <source>
        <dbReference type="ARBA" id="ARBA00022679"/>
    </source>
</evidence>
<dbReference type="PROSITE" id="PS50885">
    <property type="entry name" value="HAMP"/>
    <property type="match status" value="1"/>
</dbReference>
<accession>A0A4V1N1B6</accession>
<organism evidence="14 15">
    <name type="scientific">Pseudoxanthomonas composti</name>
    <dbReference type="NCBI Taxonomy" id="2137479"/>
    <lineage>
        <taxon>Bacteria</taxon>
        <taxon>Pseudomonadati</taxon>
        <taxon>Pseudomonadota</taxon>
        <taxon>Gammaproteobacteria</taxon>
        <taxon>Lysobacterales</taxon>
        <taxon>Lysobacteraceae</taxon>
        <taxon>Pseudoxanthomonas</taxon>
    </lineage>
</organism>
<keyword evidence="6 11" id="KW-0812">Transmembrane</keyword>
<keyword evidence="9" id="KW-0902">Two-component regulatory system</keyword>
<keyword evidence="4" id="KW-0597">Phosphoprotein</keyword>
<keyword evidence="8 11" id="KW-1133">Transmembrane helix</keyword>
<evidence type="ECO:0000256" key="6">
    <source>
        <dbReference type="ARBA" id="ARBA00022692"/>
    </source>
</evidence>
<keyword evidence="10 11" id="KW-0472">Membrane</keyword>
<dbReference type="Pfam" id="PF02518">
    <property type="entry name" value="HATPase_c"/>
    <property type="match status" value="1"/>
</dbReference>
<dbReference type="Pfam" id="PF00512">
    <property type="entry name" value="HisKA"/>
    <property type="match status" value="1"/>
</dbReference>
<dbReference type="InterPro" id="IPR005467">
    <property type="entry name" value="His_kinase_dom"/>
</dbReference>
<dbReference type="Gene3D" id="1.10.287.130">
    <property type="match status" value="1"/>
</dbReference>
<dbReference type="OrthoDB" id="9809766at2"/>
<dbReference type="SUPFAM" id="SSF47384">
    <property type="entry name" value="Homodimeric domain of signal transducing histidine kinase"/>
    <property type="match status" value="1"/>
</dbReference>
<comment type="subcellular location">
    <subcellularLocation>
        <location evidence="2">Membrane</location>
    </subcellularLocation>
</comment>